<dbReference type="Pfam" id="PF01565">
    <property type="entry name" value="FAD_binding_4"/>
    <property type="match status" value="1"/>
</dbReference>
<dbReference type="SUPFAM" id="SSF56176">
    <property type="entry name" value="FAD-binding/transporter-associated domain-like"/>
    <property type="match status" value="1"/>
</dbReference>
<dbReference type="PANTHER" id="PTHR11748">
    <property type="entry name" value="D-LACTATE DEHYDROGENASE"/>
    <property type="match status" value="1"/>
</dbReference>
<evidence type="ECO:0000313" key="4">
    <source>
        <dbReference type="EMBL" id="QDV22046.1"/>
    </source>
</evidence>
<dbReference type="AlphaFoldDB" id="A0A518G0E7"/>
<dbReference type="SUPFAM" id="SSF55103">
    <property type="entry name" value="FAD-linked oxidases, C-terminal domain"/>
    <property type="match status" value="1"/>
</dbReference>
<dbReference type="EMBL" id="CP036298">
    <property type="protein sequence ID" value="QDV22046.1"/>
    <property type="molecule type" value="Genomic_DNA"/>
</dbReference>
<dbReference type="GO" id="GO:0016491">
    <property type="term" value="F:oxidoreductase activity"/>
    <property type="evidence" value="ECO:0007669"/>
    <property type="project" value="UniProtKB-KW"/>
</dbReference>
<dbReference type="PROSITE" id="PS51387">
    <property type="entry name" value="FAD_PCMH"/>
    <property type="match status" value="1"/>
</dbReference>
<keyword evidence="5" id="KW-1185">Reference proteome</keyword>
<dbReference type="Gene3D" id="3.30.465.10">
    <property type="match status" value="1"/>
</dbReference>
<dbReference type="KEGG" id="ahel:Q31a_03250"/>
<name>A0A518G0E7_9BACT</name>
<sequence>MVSSEIVRIENVEALQRLFHEQPHQILPVGNRTKLDLTQSSATGSTVMCDLSAWAGVTIYDPSEFLITAQAGTRLSDIQARLAEYGQFLPCDPPGIEAGATLGGAVASGLNGPGRLLYGSLRDFVMEVVFVDGLGNLVHGGGKVVKNAAGFDFPKLMVGSLGRMGVMTEITLKVLPKPQCLASCRLTLASLDECYAVSQTLLGQPLPIAAIDFLMTAPTEPTLQVRFAGPAASLPKVLERAKSLVDAAGVEGQWTAITDSAEEQRLWNERGFAGAQVRVGVDGPHLLELQQSLGEDAGIELTRCTGAGTEAWYRCSVKGLETLDHALSAAKLTGLKIPFCPYQLPLLGDRQWTVGATRVQRAMDPAQRFLAYN</sequence>
<keyword evidence="4" id="KW-0560">Oxidoreductase</keyword>
<gene>
    <name evidence="4" type="ORF">Q31a_03250</name>
</gene>
<dbReference type="OrthoDB" id="9767256at2"/>
<dbReference type="RefSeq" id="WP_145072962.1">
    <property type="nucleotide sequence ID" value="NZ_CP036298.1"/>
</dbReference>
<dbReference type="GO" id="GO:0071949">
    <property type="term" value="F:FAD binding"/>
    <property type="evidence" value="ECO:0007669"/>
    <property type="project" value="InterPro"/>
</dbReference>
<protein>
    <submittedName>
        <fullName evidence="4">Putative FAD-linked oxidoreductase</fullName>
        <ecNumber evidence="4">1.-.-.-</ecNumber>
    </submittedName>
</protein>
<proteinExistence type="predicted"/>
<dbReference type="InterPro" id="IPR006094">
    <property type="entry name" value="Oxid_FAD_bind_N"/>
</dbReference>
<dbReference type="InterPro" id="IPR016164">
    <property type="entry name" value="FAD-linked_Oxase-like_C"/>
</dbReference>
<accession>A0A518G0E7</accession>
<dbReference type="PANTHER" id="PTHR11748:SF103">
    <property type="entry name" value="GLYCOLATE OXIDASE SUBUNIT GLCE"/>
    <property type="match status" value="1"/>
</dbReference>
<evidence type="ECO:0000259" key="3">
    <source>
        <dbReference type="PROSITE" id="PS51387"/>
    </source>
</evidence>
<dbReference type="InterPro" id="IPR036318">
    <property type="entry name" value="FAD-bd_PCMH-like_sf"/>
</dbReference>
<reference evidence="4 5" key="1">
    <citation type="submission" date="2019-02" db="EMBL/GenBank/DDBJ databases">
        <title>Deep-cultivation of Planctomycetes and their phenomic and genomic characterization uncovers novel biology.</title>
        <authorList>
            <person name="Wiegand S."/>
            <person name="Jogler M."/>
            <person name="Boedeker C."/>
            <person name="Pinto D."/>
            <person name="Vollmers J."/>
            <person name="Rivas-Marin E."/>
            <person name="Kohn T."/>
            <person name="Peeters S.H."/>
            <person name="Heuer A."/>
            <person name="Rast P."/>
            <person name="Oberbeckmann S."/>
            <person name="Bunk B."/>
            <person name="Jeske O."/>
            <person name="Meyerdierks A."/>
            <person name="Storesund J.E."/>
            <person name="Kallscheuer N."/>
            <person name="Luecker S."/>
            <person name="Lage O.M."/>
            <person name="Pohl T."/>
            <person name="Merkel B.J."/>
            <person name="Hornburger P."/>
            <person name="Mueller R.-W."/>
            <person name="Bruemmer F."/>
            <person name="Labrenz M."/>
            <person name="Spormann A.M."/>
            <person name="Op den Camp H."/>
            <person name="Overmann J."/>
            <person name="Amann R."/>
            <person name="Jetten M.S.M."/>
            <person name="Mascher T."/>
            <person name="Medema M.H."/>
            <person name="Devos D.P."/>
            <person name="Kaster A.-K."/>
            <person name="Ovreas L."/>
            <person name="Rohde M."/>
            <person name="Galperin M.Y."/>
            <person name="Jogler C."/>
        </authorList>
    </citation>
    <scope>NUCLEOTIDE SEQUENCE [LARGE SCALE GENOMIC DNA]</scope>
    <source>
        <strain evidence="4 5">Q31a</strain>
    </source>
</reference>
<dbReference type="Proteomes" id="UP000318017">
    <property type="component" value="Chromosome"/>
</dbReference>
<keyword evidence="2" id="KW-0274">FAD</keyword>
<organism evidence="4 5">
    <name type="scientific">Aureliella helgolandensis</name>
    <dbReference type="NCBI Taxonomy" id="2527968"/>
    <lineage>
        <taxon>Bacteria</taxon>
        <taxon>Pseudomonadati</taxon>
        <taxon>Planctomycetota</taxon>
        <taxon>Planctomycetia</taxon>
        <taxon>Pirellulales</taxon>
        <taxon>Pirellulaceae</taxon>
        <taxon>Aureliella</taxon>
    </lineage>
</organism>
<keyword evidence="1" id="KW-0285">Flavoprotein</keyword>
<evidence type="ECO:0000256" key="2">
    <source>
        <dbReference type="ARBA" id="ARBA00022827"/>
    </source>
</evidence>
<dbReference type="EC" id="1.-.-.-" evidence="4"/>
<dbReference type="InterPro" id="IPR016166">
    <property type="entry name" value="FAD-bd_PCMH"/>
</dbReference>
<evidence type="ECO:0000256" key="1">
    <source>
        <dbReference type="ARBA" id="ARBA00022630"/>
    </source>
</evidence>
<feature type="domain" description="FAD-binding PCMH-type" evidence="3">
    <location>
        <begin position="1"/>
        <end position="177"/>
    </location>
</feature>
<evidence type="ECO:0000313" key="5">
    <source>
        <dbReference type="Proteomes" id="UP000318017"/>
    </source>
</evidence>
<dbReference type="InterPro" id="IPR016169">
    <property type="entry name" value="FAD-bd_PCMH_sub2"/>
</dbReference>